<evidence type="ECO:0000259" key="2">
    <source>
        <dbReference type="Pfam" id="PF02517"/>
    </source>
</evidence>
<feature type="transmembrane region" description="Helical" evidence="1">
    <location>
        <begin position="12"/>
        <end position="37"/>
    </location>
</feature>
<feature type="domain" description="CAAX prenyl protease 2/Lysostaphin resistance protein A-like" evidence="2">
    <location>
        <begin position="111"/>
        <end position="213"/>
    </location>
</feature>
<reference evidence="3 4" key="1">
    <citation type="submission" date="2019-08" db="EMBL/GenBank/DDBJ databases">
        <title>In-depth cultivation of the pig gut microbiome towards novel bacterial diversity and tailored functional studies.</title>
        <authorList>
            <person name="Wylensek D."/>
            <person name="Hitch T.C.A."/>
            <person name="Clavel T."/>
        </authorList>
    </citation>
    <scope>NUCLEOTIDE SEQUENCE [LARGE SCALE GENOMIC DNA]</scope>
    <source>
        <strain evidence="3 4">WCA-383-APC-5B</strain>
    </source>
</reference>
<name>A0A7X2MYT5_9CLOT</name>
<feature type="transmembrane region" description="Helical" evidence="1">
    <location>
        <begin position="178"/>
        <end position="198"/>
    </location>
</feature>
<feature type="transmembrane region" description="Helical" evidence="1">
    <location>
        <begin position="149"/>
        <end position="172"/>
    </location>
</feature>
<evidence type="ECO:0000313" key="4">
    <source>
        <dbReference type="Proteomes" id="UP000460287"/>
    </source>
</evidence>
<dbReference type="GO" id="GO:0080120">
    <property type="term" value="P:CAAX-box protein maturation"/>
    <property type="evidence" value="ECO:0007669"/>
    <property type="project" value="UniProtKB-ARBA"/>
</dbReference>
<gene>
    <name evidence="3" type="ORF">FYJ33_09225</name>
</gene>
<comment type="caution">
    <text evidence="3">The sequence shown here is derived from an EMBL/GenBank/DDBJ whole genome shotgun (WGS) entry which is preliminary data.</text>
</comment>
<keyword evidence="3" id="KW-0378">Hydrolase</keyword>
<feature type="transmembrane region" description="Helical" evidence="1">
    <location>
        <begin position="205"/>
        <end position="225"/>
    </location>
</feature>
<dbReference type="GO" id="GO:0008237">
    <property type="term" value="F:metallopeptidase activity"/>
    <property type="evidence" value="ECO:0007669"/>
    <property type="project" value="UniProtKB-KW"/>
</dbReference>
<protein>
    <submittedName>
        <fullName evidence="3">CPBP family intramembrane metalloprotease</fullName>
    </submittedName>
</protein>
<dbReference type="GO" id="GO:0004175">
    <property type="term" value="F:endopeptidase activity"/>
    <property type="evidence" value="ECO:0007669"/>
    <property type="project" value="UniProtKB-ARBA"/>
</dbReference>
<keyword evidence="3" id="KW-0645">Protease</keyword>
<evidence type="ECO:0000256" key="1">
    <source>
        <dbReference type="SAM" id="Phobius"/>
    </source>
</evidence>
<dbReference type="Proteomes" id="UP000460287">
    <property type="component" value="Unassembled WGS sequence"/>
</dbReference>
<keyword evidence="1" id="KW-1133">Transmembrane helix</keyword>
<dbReference type="GO" id="GO:0006508">
    <property type="term" value="P:proteolysis"/>
    <property type="evidence" value="ECO:0007669"/>
    <property type="project" value="UniProtKB-KW"/>
</dbReference>
<organism evidence="3 4">
    <name type="scientific">Inconstantimicrobium porci</name>
    <dbReference type="NCBI Taxonomy" id="2652291"/>
    <lineage>
        <taxon>Bacteria</taxon>
        <taxon>Bacillati</taxon>
        <taxon>Bacillota</taxon>
        <taxon>Clostridia</taxon>
        <taxon>Eubacteriales</taxon>
        <taxon>Clostridiaceae</taxon>
        <taxon>Inconstantimicrobium</taxon>
    </lineage>
</organism>
<feature type="transmembrane region" description="Helical" evidence="1">
    <location>
        <begin position="43"/>
        <end position="63"/>
    </location>
</feature>
<feature type="transmembrane region" description="Helical" evidence="1">
    <location>
        <begin position="75"/>
        <end position="100"/>
    </location>
</feature>
<keyword evidence="1" id="KW-0472">Membrane</keyword>
<sequence>MKLINNLRKNHSIVFCVLFAFVYMVLFNLVGLAVAFLKLDSMMSQSLVELICIGFAVFIMYKLKMKNFLKEKGTGFFKGLFTGMFLLCLSLYVFAIGLIMSVFSDKIGITEIFNILIMSVSVGLCEEFVFRGIVVNILKEKYGDSKKEIYITVFTAGIIFGLIHLTNILAGASFQGTIVQVICVMALGSYLAAVYVRCRNIWSMAFLHGLNDFAAFLVAGASTMQSVTGSISSYGLIKLITIPIYLIPTFILLRESKITKIIGNQDK</sequence>
<keyword evidence="4" id="KW-1185">Reference proteome</keyword>
<keyword evidence="3" id="KW-0482">Metalloprotease</keyword>
<dbReference type="InterPro" id="IPR003675">
    <property type="entry name" value="Rce1/LyrA-like_dom"/>
</dbReference>
<dbReference type="Pfam" id="PF02517">
    <property type="entry name" value="Rce1-like"/>
    <property type="match status" value="1"/>
</dbReference>
<dbReference type="RefSeq" id="WP_154531479.1">
    <property type="nucleotide sequence ID" value="NZ_JAQXTV010000200.1"/>
</dbReference>
<evidence type="ECO:0000313" key="3">
    <source>
        <dbReference type="EMBL" id="MSR91584.1"/>
    </source>
</evidence>
<accession>A0A7X2MYT5</accession>
<feature type="transmembrane region" description="Helical" evidence="1">
    <location>
        <begin position="231"/>
        <end position="253"/>
    </location>
</feature>
<feature type="transmembrane region" description="Helical" evidence="1">
    <location>
        <begin position="112"/>
        <end position="137"/>
    </location>
</feature>
<dbReference type="AlphaFoldDB" id="A0A7X2MYT5"/>
<keyword evidence="1" id="KW-0812">Transmembrane</keyword>
<proteinExistence type="predicted"/>
<dbReference type="EMBL" id="VULX01000012">
    <property type="protein sequence ID" value="MSR91584.1"/>
    <property type="molecule type" value="Genomic_DNA"/>
</dbReference>